<name>A0A4D6XIC2_PSEPU</name>
<dbReference type="InterPro" id="IPR015813">
    <property type="entry name" value="Pyrv/PenolPyrv_kinase-like_dom"/>
</dbReference>
<dbReference type="AlphaFoldDB" id="A0A4D6XIC2"/>
<dbReference type="InterPro" id="IPR012698">
    <property type="entry name" value="PEnolPyrv_PMutase_core"/>
</dbReference>
<dbReference type="GO" id="GO:0050188">
    <property type="term" value="F:phosphoenolpyruvate mutase activity"/>
    <property type="evidence" value="ECO:0007669"/>
    <property type="project" value="UniProtKB-EC"/>
</dbReference>
<keyword evidence="2 5" id="KW-0413">Isomerase</keyword>
<reference evidence="6" key="1">
    <citation type="submission" date="2019-04" db="EMBL/GenBank/DDBJ databases">
        <title>Genome sequence of Pseudomonas putida 1290, an auxin catabolizing strain.</title>
        <authorList>
            <person name="Laird T.S."/>
            <person name="Leveau J.H.J."/>
        </authorList>
    </citation>
    <scope>NUCLEOTIDE SEQUENCE [LARGE SCALE GENOMIC DNA]</scope>
    <source>
        <strain evidence="6">1290</strain>
    </source>
</reference>
<dbReference type="SUPFAM" id="SSF51621">
    <property type="entry name" value="Phosphoenolpyruvate/pyruvate domain"/>
    <property type="match status" value="1"/>
</dbReference>
<protein>
    <recommendedName>
        <fullName evidence="3">phosphoenolpyruvate mutase</fullName>
        <ecNumber evidence="3">5.4.2.9</ecNumber>
    </recommendedName>
</protein>
<dbReference type="EC" id="5.4.2.9" evidence="3"/>
<evidence type="ECO:0000256" key="2">
    <source>
        <dbReference type="ARBA" id="ARBA00023235"/>
    </source>
</evidence>
<gene>
    <name evidence="5" type="primary">aepX</name>
    <name evidence="5" type="ORF">E6B08_15365</name>
</gene>
<dbReference type="EMBL" id="CP039371">
    <property type="protein sequence ID" value="QCI12665.1"/>
    <property type="molecule type" value="Genomic_DNA"/>
</dbReference>
<evidence type="ECO:0000256" key="4">
    <source>
        <dbReference type="ARBA" id="ARBA00038455"/>
    </source>
</evidence>
<evidence type="ECO:0000256" key="1">
    <source>
        <dbReference type="ARBA" id="ARBA00022723"/>
    </source>
</evidence>
<dbReference type="Proteomes" id="UP000298551">
    <property type="component" value="Chromosome"/>
</dbReference>
<dbReference type="InterPro" id="IPR040442">
    <property type="entry name" value="Pyrv_kinase-like_dom_sf"/>
</dbReference>
<dbReference type="Gene3D" id="3.20.20.60">
    <property type="entry name" value="Phosphoenolpyruvate-binding domains"/>
    <property type="match status" value="1"/>
</dbReference>
<evidence type="ECO:0000313" key="5">
    <source>
        <dbReference type="EMBL" id="QCI12665.1"/>
    </source>
</evidence>
<accession>A0A4D6XIC2</accession>
<organism evidence="5 6">
    <name type="scientific">Pseudomonas putida</name>
    <name type="common">Arthrobacter siderocapsulatus</name>
    <dbReference type="NCBI Taxonomy" id="303"/>
    <lineage>
        <taxon>Bacteria</taxon>
        <taxon>Pseudomonadati</taxon>
        <taxon>Pseudomonadota</taxon>
        <taxon>Gammaproteobacteria</taxon>
        <taxon>Pseudomonadales</taxon>
        <taxon>Pseudomonadaceae</taxon>
        <taxon>Pseudomonas</taxon>
    </lineage>
</organism>
<comment type="similarity">
    <text evidence="4">Belongs to the isocitrate lyase/PEP mutase superfamily. PEP mutase family.</text>
</comment>
<dbReference type="Pfam" id="PF13714">
    <property type="entry name" value="PEP_mutase"/>
    <property type="match status" value="1"/>
</dbReference>
<dbReference type="GO" id="GO:0046872">
    <property type="term" value="F:metal ion binding"/>
    <property type="evidence" value="ECO:0007669"/>
    <property type="project" value="UniProtKB-KW"/>
</dbReference>
<dbReference type="CDD" id="cd00377">
    <property type="entry name" value="ICL_PEPM"/>
    <property type="match status" value="1"/>
</dbReference>
<dbReference type="OrthoDB" id="9802794at2"/>
<dbReference type="PANTHER" id="PTHR42905:SF7">
    <property type="entry name" value="PHOSPHOENOLPYRUVATE PHOSPHOMUTASE"/>
    <property type="match status" value="1"/>
</dbReference>
<proteinExistence type="inferred from homology"/>
<dbReference type="InterPro" id="IPR039556">
    <property type="entry name" value="ICL/PEPM"/>
</dbReference>
<keyword evidence="1" id="KW-0479">Metal-binding</keyword>
<dbReference type="PANTHER" id="PTHR42905">
    <property type="entry name" value="PHOSPHOENOLPYRUVATE CARBOXYLASE"/>
    <property type="match status" value="1"/>
</dbReference>
<dbReference type="NCBIfam" id="TIGR02320">
    <property type="entry name" value="PEP_mutase"/>
    <property type="match status" value="1"/>
</dbReference>
<sequence length="292" mass="31906">MRALSSAGIFRQNLFNDKLDLMLEAHSGLSARIVEEAGFPAIWASGLSISSALGLRDCNEASWSQVVEVAQTIHDAVSIPVLFDGDSGFGNFNNVRHIVKRLSHYGLAGISLEDKQFPKMNSFIDGVHALSSVDGFCGKIKAAQDAKRDPQFSVIARTEALIAGLDVTAALKRAERYYAAGADALFIHSKSGDGRDILEFARCWQGRCPLVVAPTTYVDTPVALLEQAGVSIYICANHMMRASVHAMRDAARQIRQDNGISTINPRIASLPEIFKLLDYDELEVAERLYGYD</sequence>
<keyword evidence="5" id="KW-0670">Pyruvate</keyword>
<evidence type="ECO:0000256" key="3">
    <source>
        <dbReference type="ARBA" id="ARBA00024063"/>
    </source>
</evidence>
<dbReference type="RefSeq" id="WP_136914822.1">
    <property type="nucleotide sequence ID" value="NZ_CP039371.1"/>
</dbReference>
<evidence type="ECO:0000313" key="6">
    <source>
        <dbReference type="Proteomes" id="UP000298551"/>
    </source>
</evidence>